<keyword evidence="2" id="KW-1185">Reference proteome</keyword>
<organism evidence="1 2">
    <name type="scientific">Flavobacterium sangjuense</name>
    <dbReference type="NCBI Taxonomy" id="2518177"/>
    <lineage>
        <taxon>Bacteria</taxon>
        <taxon>Pseudomonadati</taxon>
        <taxon>Bacteroidota</taxon>
        <taxon>Flavobacteriia</taxon>
        <taxon>Flavobacteriales</taxon>
        <taxon>Flavobacteriaceae</taxon>
        <taxon>Flavobacterium</taxon>
    </lineage>
</organism>
<sequence length="158" mass="18349">MKSTEEISSRFREIIFNGTWVANTNYKHQLADLDWETATKQVGSLNTIAVLAQHIHYYINGINNVFKGGSLDIRDKYSFDFPAIQSQKDWEAFLSRFWNDSEEFASLIEQLPDEKLDAVFVDAKYGTYRRNIDAMIEHSYYHLGQIVLLKKLNCNGKN</sequence>
<evidence type="ECO:0000313" key="2">
    <source>
        <dbReference type="Proteomes" id="UP000296862"/>
    </source>
</evidence>
<protein>
    <recommendedName>
        <fullName evidence="3">DinB-like domain-containing protein</fullName>
    </recommendedName>
</protein>
<evidence type="ECO:0000313" key="1">
    <source>
        <dbReference type="EMBL" id="QBZ97578.1"/>
    </source>
</evidence>
<dbReference type="AlphaFoldDB" id="A0A4P7PRS3"/>
<dbReference type="KEGG" id="fsn:GS03_01070"/>
<gene>
    <name evidence="1" type="ORF">GS03_01070</name>
</gene>
<accession>A0A4P7PRS3</accession>
<evidence type="ECO:0008006" key="3">
    <source>
        <dbReference type="Google" id="ProtNLM"/>
    </source>
</evidence>
<dbReference type="InterPro" id="IPR034660">
    <property type="entry name" value="DinB/YfiT-like"/>
</dbReference>
<dbReference type="OrthoDB" id="9814103at2"/>
<reference evidence="1 2" key="1">
    <citation type="submission" date="2019-04" db="EMBL/GenBank/DDBJ databases">
        <title>Flavobacterium sp. GS03.</title>
        <authorList>
            <person name="Kim H."/>
        </authorList>
    </citation>
    <scope>NUCLEOTIDE SEQUENCE [LARGE SCALE GENOMIC DNA]</scope>
    <source>
        <strain evidence="1 2">GS03</strain>
    </source>
</reference>
<name>A0A4P7PRS3_9FLAO</name>
<dbReference type="Gene3D" id="1.20.120.450">
    <property type="entry name" value="dinb family like domain"/>
    <property type="match status" value="1"/>
</dbReference>
<dbReference type="Proteomes" id="UP000296862">
    <property type="component" value="Chromosome"/>
</dbReference>
<dbReference type="SUPFAM" id="SSF109854">
    <property type="entry name" value="DinB/YfiT-like putative metalloenzymes"/>
    <property type="match status" value="1"/>
</dbReference>
<dbReference type="RefSeq" id="WP_136151531.1">
    <property type="nucleotide sequence ID" value="NZ_CP038810.1"/>
</dbReference>
<dbReference type="EMBL" id="CP038810">
    <property type="protein sequence ID" value="QBZ97578.1"/>
    <property type="molecule type" value="Genomic_DNA"/>
</dbReference>
<proteinExistence type="predicted"/>